<dbReference type="OrthoDB" id="1001831at2759"/>
<feature type="non-terminal residue" evidence="1">
    <location>
        <position position="119"/>
    </location>
</feature>
<dbReference type="AlphaFoldDB" id="A0A7J9HGP6"/>
<organism evidence="1 2">
    <name type="scientific">Gossypium harknessii</name>
    <dbReference type="NCBI Taxonomy" id="34285"/>
    <lineage>
        <taxon>Eukaryota</taxon>
        <taxon>Viridiplantae</taxon>
        <taxon>Streptophyta</taxon>
        <taxon>Embryophyta</taxon>
        <taxon>Tracheophyta</taxon>
        <taxon>Spermatophyta</taxon>
        <taxon>Magnoliopsida</taxon>
        <taxon>eudicotyledons</taxon>
        <taxon>Gunneridae</taxon>
        <taxon>Pentapetalae</taxon>
        <taxon>rosids</taxon>
        <taxon>malvids</taxon>
        <taxon>Malvales</taxon>
        <taxon>Malvaceae</taxon>
        <taxon>Malvoideae</taxon>
        <taxon>Gossypium</taxon>
    </lineage>
</organism>
<comment type="caution">
    <text evidence="1">The sequence shown here is derived from an EMBL/GenBank/DDBJ whole genome shotgun (WGS) entry which is preliminary data.</text>
</comment>
<name>A0A7J9HGP6_9ROSI</name>
<proteinExistence type="predicted"/>
<evidence type="ECO:0008006" key="3">
    <source>
        <dbReference type="Google" id="ProtNLM"/>
    </source>
</evidence>
<evidence type="ECO:0000313" key="2">
    <source>
        <dbReference type="Proteomes" id="UP000593560"/>
    </source>
</evidence>
<evidence type="ECO:0000313" key="1">
    <source>
        <dbReference type="EMBL" id="MBA0808594.1"/>
    </source>
</evidence>
<dbReference type="EMBL" id="JABFAD010000009">
    <property type="protein sequence ID" value="MBA0808594.1"/>
    <property type="molecule type" value="Genomic_DNA"/>
</dbReference>
<protein>
    <recommendedName>
        <fullName evidence="3">RNase H type-1 domain-containing protein</fullName>
    </recommendedName>
</protein>
<keyword evidence="2" id="KW-1185">Reference proteome</keyword>
<gene>
    <name evidence="1" type="ORF">Gohar_024322</name>
</gene>
<reference evidence="1 2" key="1">
    <citation type="journal article" date="2019" name="Genome Biol. Evol.">
        <title>Insights into the evolution of the New World diploid cottons (Gossypium, subgenus Houzingenia) based on genome sequencing.</title>
        <authorList>
            <person name="Grover C.E."/>
            <person name="Arick M.A. 2nd"/>
            <person name="Thrash A."/>
            <person name="Conover J.L."/>
            <person name="Sanders W.S."/>
            <person name="Peterson D.G."/>
            <person name="Frelichowski J.E."/>
            <person name="Scheffler J.A."/>
            <person name="Scheffler B.E."/>
            <person name="Wendel J.F."/>
        </authorList>
    </citation>
    <scope>NUCLEOTIDE SEQUENCE [LARGE SCALE GENOMIC DNA]</scope>
    <source>
        <strain evidence="1">0</strain>
        <tissue evidence="1">Leaf</tissue>
    </source>
</reference>
<accession>A0A7J9HGP6</accession>
<sequence length="119" mass="13324">MRRVFHYLPYVADVVRLRGNVVATLVVWVVDAFRTCWQQSIRVFATANAPPEGCLLKCKVDSACFEQEGAICPSIVEAFTIKEVLSWLKSLAFDNVIVESDYVIVILALSHPSSDFSEL</sequence>
<dbReference type="Proteomes" id="UP000593560">
    <property type="component" value="Unassembled WGS sequence"/>
</dbReference>